<protein>
    <submittedName>
        <fullName evidence="1">Uncharacterized protein</fullName>
    </submittedName>
</protein>
<keyword evidence="2" id="KW-1185">Reference proteome</keyword>
<dbReference type="EMBL" id="CM056794">
    <property type="protein sequence ID" value="KAJ8717060.1"/>
    <property type="molecule type" value="Genomic_DNA"/>
</dbReference>
<gene>
    <name evidence="1" type="ORF">PYW08_005459</name>
</gene>
<proteinExistence type="predicted"/>
<sequence>MVKKAFDAVHWYMSEVESRLVAKTGIPSDRHHLGKLILHSLREDPDFLLQIDGATHESETNGSALDRSIRCAVSLTNLGLKQGDVMVLMAPNHIDYCIPHNAAMFLGIMVASIDATLGVYELQQFFQTSRPKIIFHQSEKAVEIKKALALSEVDVKVVTFNEGSNYPTLAELLKDADNDAVKNFEKNFSKFPTPTRIGFLLSPAQWVTAGFNYLFSPILKYTRLQTSAPVTPEHFADLVTKYQPTYVLCNPVLMATLAEHAKCDFSCFEHMTLAGCYVSQELVDKLKKLTKTEEIYASYGMSELSGPAFVHDFQPAPGSLGRPLGSLECRIVDPATNKDVTEPNIPGELWFRGPNVFIGYHNNPAVTKEALTEDGWFKCGDVFYRDHSWNVFFVERLKSLLKYRNHQVSPLEIETVIMRHPGVLQVAVTGIPDKECGDLVVACVVPSPGYNPTAQEIKDLVKESLTDTKQLRGGVIFMEQLPTTSASKIDRGKLKQLVLTLPRE</sequence>
<dbReference type="Proteomes" id="UP001231649">
    <property type="component" value="Chromosome 18"/>
</dbReference>
<evidence type="ECO:0000313" key="2">
    <source>
        <dbReference type="Proteomes" id="UP001231649"/>
    </source>
</evidence>
<accession>A0ACC2QGR7</accession>
<comment type="caution">
    <text evidence="1">The sequence shown here is derived from an EMBL/GenBank/DDBJ whole genome shotgun (WGS) entry which is preliminary data.</text>
</comment>
<name>A0ACC2QGR7_9NEOP</name>
<reference evidence="1" key="1">
    <citation type="submission" date="2023-03" db="EMBL/GenBank/DDBJ databases">
        <title>Chromosome-level genomes of two armyworms, Mythimna separata and Mythimna loreyi, provide insights into the biosynthesis and reception of sex pheromones.</title>
        <authorList>
            <person name="Zhao H."/>
        </authorList>
    </citation>
    <scope>NUCLEOTIDE SEQUENCE</scope>
    <source>
        <strain evidence="1">BeijingLab</strain>
    </source>
</reference>
<evidence type="ECO:0000313" key="1">
    <source>
        <dbReference type="EMBL" id="KAJ8717060.1"/>
    </source>
</evidence>
<organism evidence="1 2">
    <name type="scientific">Mythimna loreyi</name>
    <dbReference type="NCBI Taxonomy" id="667449"/>
    <lineage>
        <taxon>Eukaryota</taxon>
        <taxon>Metazoa</taxon>
        <taxon>Ecdysozoa</taxon>
        <taxon>Arthropoda</taxon>
        <taxon>Hexapoda</taxon>
        <taxon>Insecta</taxon>
        <taxon>Pterygota</taxon>
        <taxon>Neoptera</taxon>
        <taxon>Endopterygota</taxon>
        <taxon>Lepidoptera</taxon>
        <taxon>Glossata</taxon>
        <taxon>Ditrysia</taxon>
        <taxon>Noctuoidea</taxon>
        <taxon>Noctuidae</taxon>
        <taxon>Noctuinae</taxon>
        <taxon>Hadenini</taxon>
        <taxon>Mythimna</taxon>
    </lineage>
</organism>